<organism evidence="3 4">
    <name type="scientific">Polyrhizophydium stewartii</name>
    <dbReference type="NCBI Taxonomy" id="2732419"/>
    <lineage>
        <taxon>Eukaryota</taxon>
        <taxon>Fungi</taxon>
        <taxon>Fungi incertae sedis</taxon>
        <taxon>Chytridiomycota</taxon>
        <taxon>Chytridiomycota incertae sedis</taxon>
        <taxon>Chytridiomycetes</taxon>
        <taxon>Rhizophydiales</taxon>
        <taxon>Rhizophydiales incertae sedis</taxon>
        <taxon>Polyrhizophydium</taxon>
    </lineage>
</organism>
<reference evidence="3 4" key="1">
    <citation type="submission" date="2023-09" db="EMBL/GenBank/DDBJ databases">
        <title>Pangenome analysis of Batrachochytrium dendrobatidis and related Chytrids.</title>
        <authorList>
            <person name="Yacoub M.N."/>
            <person name="Stajich J.E."/>
            <person name="James T.Y."/>
        </authorList>
    </citation>
    <scope>NUCLEOTIDE SEQUENCE [LARGE SCALE GENOMIC DNA]</scope>
    <source>
        <strain evidence="3 4">JEL0888</strain>
    </source>
</reference>
<feature type="coiled-coil region" evidence="1">
    <location>
        <begin position="10"/>
        <end position="44"/>
    </location>
</feature>
<dbReference type="Proteomes" id="UP001527925">
    <property type="component" value="Unassembled WGS sequence"/>
</dbReference>
<accession>A0ABR4N627</accession>
<dbReference type="InterPro" id="IPR036770">
    <property type="entry name" value="Ankyrin_rpt-contain_sf"/>
</dbReference>
<dbReference type="PANTHER" id="PTHR46586">
    <property type="entry name" value="ANKYRIN REPEAT-CONTAINING PROTEIN"/>
    <property type="match status" value="1"/>
</dbReference>
<keyword evidence="1" id="KW-0175">Coiled coil</keyword>
<dbReference type="InterPro" id="IPR002110">
    <property type="entry name" value="Ankyrin_rpt"/>
</dbReference>
<feature type="region of interest" description="Disordered" evidence="2">
    <location>
        <begin position="52"/>
        <end position="72"/>
    </location>
</feature>
<evidence type="ECO:0000313" key="4">
    <source>
        <dbReference type="Proteomes" id="UP001527925"/>
    </source>
</evidence>
<evidence type="ECO:0000256" key="2">
    <source>
        <dbReference type="SAM" id="MobiDB-lite"/>
    </source>
</evidence>
<proteinExistence type="predicted"/>
<dbReference type="SUPFAM" id="SSF140860">
    <property type="entry name" value="Pseudo ankyrin repeat-like"/>
    <property type="match status" value="1"/>
</dbReference>
<dbReference type="Pfam" id="PF13637">
    <property type="entry name" value="Ank_4"/>
    <property type="match status" value="1"/>
</dbReference>
<keyword evidence="4" id="KW-1185">Reference proteome</keyword>
<evidence type="ECO:0008006" key="5">
    <source>
        <dbReference type="Google" id="ProtNLM"/>
    </source>
</evidence>
<dbReference type="EMBL" id="JADGIZ020000028">
    <property type="protein sequence ID" value="KAL2914964.1"/>
    <property type="molecule type" value="Genomic_DNA"/>
</dbReference>
<evidence type="ECO:0000313" key="3">
    <source>
        <dbReference type="EMBL" id="KAL2914964.1"/>
    </source>
</evidence>
<gene>
    <name evidence="3" type="ORF">HK105_205507</name>
</gene>
<sequence>MTECTEASLADALATNQAALVARLNALEAELSALKEQNIRMLERLSSEPESSLPVALSRGPAGGSSPTARIRPTATNEWDRMPTEIQNKILAHTGALTQFVNNCISNIDSWKFNEALSDAFELDWQGDLRILPFEKFKSNTHYRTFWSLRTRSMYVRVKALGFDFLKNGLDQAAILNWWTDLLDFERPQHLSHMAACCGSIATLKYLVDERRIATLDAEHARLAVCFGHLEMLKWPSAWQTAHGQQRLDCVKWLHANRNEGCTTDAMDLAAEFNQLDMLKWLHANRNEGCTTDAMDLAAEWGHLGVVEFLHNNRTEGCTSKAMLKAAENGRADVVEFLHKNRTEGVIADAAEAAAQHGRLAVIKCIHALAPEVITAAIMRKAIEGGHIDVLEWILDNTEVRLTSDDITCAVESGQLHMLPFIRKRVPSMLCAHNVSKIGAQQADGVIEWLCSPDRLS</sequence>
<dbReference type="PANTHER" id="PTHR46586:SF3">
    <property type="entry name" value="ANKYRIN REPEAT-CONTAINING PROTEIN"/>
    <property type="match status" value="1"/>
</dbReference>
<comment type="caution">
    <text evidence="3">The sequence shown here is derived from an EMBL/GenBank/DDBJ whole genome shotgun (WGS) entry which is preliminary data.</text>
</comment>
<name>A0ABR4N627_9FUNG</name>
<evidence type="ECO:0000256" key="1">
    <source>
        <dbReference type="SAM" id="Coils"/>
    </source>
</evidence>
<dbReference type="InterPro" id="IPR052050">
    <property type="entry name" value="SecEffector_AnkRepeat"/>
</dbReference>
<protein>
    <recommendedName>
        <fullName evidence="5">Ankyrin repeat protein</fullName>
    </recommendedName>
</protein>
<dbReference type="Gene3D" id="1.25.40.20">
    <property type="entry name" value="Ankyrin repeat-containing domain"/>
    <property type="match status" value="1"/>
</dbReference>